<sequence>MEQLKKKPWQANARAKISTTNASQALQAIIDNADSEAINLCFFIDALDECTTSPTQDQSDLSRLLQNWASKPSVKICLASRDEPALTNRFSIHGRMLELHDLTRSESLVVRHIREELETSGDIDEASRILDLLPSEFREMLDYVVATITQRAKRRHAYLTFVMVKALQGSRKMPLSLLAFSFLDDYLKNPAFALQRDFPFPDTTQARHDVMAKRVRDAKNQLYGWCRGLVELRPGAREEGIDFTHRSV</sequence>
<protein>
    <recommendedName>
        <fullName evidence="2">Nephrocystin 3-like N-terminal domain-containing protein</fullName>
    </recommendedName>
</protein>
<reference evidence="3" key="1">
    <citation type="journal article" date="2023" name="Mol. Phylogenet. Evol.">
        <title>Genome-scale phylogeny and comparative genomics of the fungal order Sordariales.</title>
        <authorList>
            <person name="Hensen N."/>
            <person name="Bonometti L."/>
            <person name="Westerberg I."/>
            <person name="Brannstrom I.O."/>
            <person name="Guillou S."/>
            <person name="Cros-Aarteil S."/>
            <person name="Calhoun S."/>
            <person name="Haridas S."/>
            <person name="Kuo A."/>
            <person name="Mondo S."/>
            <person name="Pangilinan J."/>
            <person name="Riley R."/>
            <person name="LaButti K."/>
            <person name="Andreopoulos B."/>
            <person name="Lipzen A."/>
            <person name="Chen C."/>
            <person name="Yan M."/>
            <person name="Daum C."/>
            <person name="Ng V."/>
            <person name="Clum A."/>
            <person name="Steindorff A."/>
            <person name="Ohm R.A."/>
            <person name="Martin F."/>
            <person name="Silar P."/>
            <person name="Natvig D.O."/>
            <person name="Lalanne C."/>
            <person name="Gautier V."/>
            <person name="Ament-Velasquez S.L."/>
            <person name="Kruys A."/>
            <person name="Hutchinson M.I."/>
            <person name="Powell A.J."/>
            <person name="Barry K."/>
            <person name="Miller A.N."/>
            <person name="Grigoriev I.V."/>
            <person name="Debuchy R."/>
            <person name="Gladieux P."/>
            <person name="Hiltunen Thoren M."/>
            <person name="Johannesson H."/>
        </authorList>
    </citation>
    <scope>NUCLEOTIDE SEQUENCE</scope>
    <source>
        <strain evidence="3">CBS 314.62</strain>
    </source>
</reference>
<feature type="domain" description="Nephrocystin 3-like N-terminal" evidence="2">
    <location>
        <begin position="19"/>
        <end position="81"/>
    </location>
</feature>
<organism evidence="3 4">
    <name type="scientific">Podospora appendiculata</name>
    <dbReference type="NCBI Taxonomy" id="314037"/>
    <lineage>
        <taxon>Eukaryota</taxon>
        <taxon>Fungi</taxon>
        <taxon>Dikarya</taxon>
        <taxon>Ascomycota</taxon>
        <taxon>Pezizomycotina</taxon>
        <taxon>Sordariomycetes</taxon>
        <taxon>Sordariomycetidae</taxon>
        <taxon>Sordariales</taxon>
        <taxon>Podosporaceae</taxon>
        <taxon>Podospora</taxon>
    </lineage>
</organism>
<name>A0AAE0X2H3_9PEZI</name>
<proteinExistence type="predicted"/>
<dbReference type="EMBL" id="JAULSO010000004">
    <property type="protein sequence ID" value="KAK3683282.1"/>
    <property type="molecule type" value="Genomic_DNA"/>
</dbReference>
<evidence type="ECO:0000256" key="1">
    <source>
        <dbReference type="ARBA" id="ARBA00022737"/>
    </source>
</evidence>
<dbReference type="Proteomes" id="UP001270362">
    <property type="component" value="Unassembled WGS sequence"/>
</dbReference>
<evidence type="ECO:0000313" key="4">
    <source>
        <dbReference type="Proteomes" id="UP001270362"/>
    </source>
</evidence>
<comment type="caution">
    <text evidence="3">The sequence shown here is derived from an EMBL/GenBank/DDBJ whole genome shotgun (WGS) entry which is preliminary data.</text>
</comment>
<dbReference type="Pfam" id="PF24883">
    <property type="entry name" value="NPHP3_N"/>
    <property type="match status" value="1"/>
</dbReference>
<gene>
    <name evidence="3" type="ORF">B0T22DRAFT_519008</name>
</gene>
<dbReference type="PANTHER" id="PTHR10039:SF5">
    <property type="entry name" value="NACHT DOMAIN-CONTAINING PROTEIN"/>
    <property type="match status" value="1"/>
</dbReference>
<reference evidence="3" key="2">
    <citation type="submission" date="2023-06" db="EMBL/GenBank/DDBJ databases">
        <authorList>
            <consortium name="Lawrence Berkeley National Laboratory"/>
            <person name="Haridas S."/>
            <person name="Hensen N."/>
            <person name="Bonometti L."/>
            <person name="Westerberg I."/>
            <person name="Brannstrom I.O."/>
            <person name="Guillou S."/>
            <person name="Cros-Aarteil S."/>
            <person name="Calhoun S."/>
            <person name="Kuo A."/>
            <person name="Mondo S."/>
            <person name="Pangilinan J."/>
            <person name="Riley R."/>
            <person name="Labutti K."/>
            <person name="Andreopoulos B."/>
            <person name="Lipzen A."/>
            <person name="Chen C."/>
            <person name="Yanf M."/>
            <person name="Daum C."/>
            <person name="Ng V."/>
            <person name="Clum A."/>
            <person name="Steindorff A."/>
            <person name="Ohm R."/>
            <person name="Martin F."/>
            <person name="Silar P."/>
            <person name="Natvig D."/>
            <person name="Lalanne C."/>
            <person name="Gautier V."/>
            <person name="Ament-Velasquez S.L."/>
            <person name="Kruys A."/>
            <person name="Hutchinson M.I."/>
            <person name="Powell A.J."/>
            <person name="Barry K."/>
            <person name="Miller A.N."/>
            <person name="Grigoriev I.V."/>
            <person name="Debuchy R."/>
            <person name="Gladieux P."/>
            <person name="Thoren M.H."/>
            <person name="Johannesson H."/>
        </authorList>
    </citation>
    <scope>NUCLEOTIDE SEQUENCE</scope>
    <source>
        <strain evidence="3">CBS 314.62</strain>
    </source>
</reference>
<dbReference type="InterPro" id="IPR056884">
    <property type="entry name" value="NPHP3-like_N"/>
</dbReference>
<accession>A0AAE0X2H3</accession>
<evidence type="ECO:0000259" key="2">
    <source>
        <dbReference type="Pfam" id="PF24883"/>
    </source>
</evidence>
<evidence type="ECO:0000313" key="3">
    <source>
        <dbReference type="EMBL" id="KAK3683282.1"/>
    </source>
</evidence>
<keyword evidence="4" id="KW-1185">Reference proteome</keyword>
<dbReference type="AlphaFoldDB" id="A0AAE0X2H3"/>
<keyword evidence="1" id="KW-0677">Repeat</keyword>
<dbReference type="PANTHER" id="PTHR10039">
    <property type="entry name" value="AMELOGENIN"/>
    <property type="match status" value="1"/>
</dbReference>